<accession>A0A164ME45</accession>
<dbReference type="Gene3D" id="3.90.180.10">
    <property type="entry name" value="Medium-chain alcohol dehydrogenases, catalytic domain"/>
    <property type="match status" value="2"/>
</dbReference>
<evidence type="ECO:0000259" key="3">
    <source>
        <dbReference type="SMART" id="SM00829"/>
    </source>
</evidence>
<sequence length="1051" mass="119337">MLGTNENPTSLYPSLTPETVESTLAENPAVIQTPPASRERQRSIGEDEEIQKEMQELRRQDEEEYHRKQQENRNRIDSHLQQNGGDLSLLLSQRIPNEVNCIQLSSFGASKNVHTAKIQLPLPMNNEVLIRAYSCGVNFNDVMTRNGMLDNWVRSLKPPVIMGSEVAGEIIGLGKNVIDFNLGDRVMALPERKAWSEYVVCRVDFCFKIPEKMNYHDAVALTVDGMVAYSLLFPMGNLSTGKAVLLHSTPGGLGTMVTQMARSVPNTRIFKIATNREEGGLGGESADQVVHYIEHDADYVSEIRHSSPHGVDLILDCQYHNNFQRDFNLLRPMGKYVLFGTYAAINRGFFDSARSWWGQERISPLKLYEENKSVCGFNLRNLLYFQKDRAYVRELFDMICKMWEDGQIKAVFDCMLQFDDFPEALQRMQENGQGGKIVLDPRMTKAESLHQRDYFVVAEKNVKQRRWQQKPLLQKLGFPEPGELAKDKPLSPEEERTKQQEEMQKKMQEQQHPHGSGLIPNLFPVGSGRGNEGRSTFETIKEKLTPSFLSKEPEASGVTSQSNIVTTQFPEAVAGFPTTQETFPNIPQPPSISPYSVENVFSHLSTSTEPSSVMPSMEMGDQPVLTKEKVELTVPLTKTEFKELKEDLPGAVTEESKREPSFLEKLQKHETLSFDTTSTSDSHTVNVDLDEHSSFTEDEPENGQRESSFAASEEVEREMQELRRRDEEKHRRMQKLAKNRIRRHVKYSGGDFSVLLNQDVPYDVKCVQLIAFGFSENIHTVKVPMPLPVKQEVLIRAHSCGVSFHDVLTRIGRLDNWARSLEPPLIMGSEVAGEVVALGKDVTEFCLGDRVMALPERNAWSQYVVCHVDLCFKIPEKMSYHEAVALTVDGIVAHTLLFHMGNLSPGEAVLMHSIPGGLDTMVTQMARTVPYTRIFKIAMDNEERQSESADKTVHKIVHDADYVSEIRQNSPHGVDLVLDWHYDDNFQRDFNLLRPMGKYVLFGDKTSFFQKIFEMAKSVSLKQFLVENRDFLKLNTLLVCRSGWAKTSFLH</sequence>
<dbReference type="AlphaFoldDB" id="A0A164ME45"/>
<organism evidence="4 5">
    <name type="scientific">Daphnia magna</name>
    <dbReference type="NCBI Taxonomy" id="35525"/>
    <lineage>
        <taxon>Eukaryota</taxon>
        <taxon>Metazoa</taxon>
        <taxon>Ecdysozoa</taxon>
        <taxon>Arthropoda</taxon>
        <taxon>Crustacea</taxon>
        <taxon>Branchiopoda</taxon>
        <taxon>Diplostraca</taxon>
        <taxon>Cladocera</taxon>
        <taxon>Anomopoda</taxon>
        <taxon>Daphniidae</taxon>
        <taxon>Daphnia</taxon>
    </lineage>
</organism>
<dbReference type="Pfam" id="PF08240">
    <property type="entry name" value="ADH_N"/>
    <property type="match status" value="2"/>
</dbReference>
<dbReference type="SMART" id="SM00829">
    <property type="entry name" value="PKS_ER"/>
    <property type="match status" value="1"/>
</dbReference>
<dbReference type="InterPro" id="IPR013154">
    <property type="entry name" value="ADH-like_N"/>
</dbReference>
<dbReference type="Pfam" id="PF13602">
    <property type="entry name" value="ADH_zinc_N_2"/>
    <property type="match status" value="1"/>
</dbReference>
<keyword evidence="1" id="KW-0560">Oxidoreductase</keyword>
<dbReference type="Gene3D" id="3.40.50.720">
    <property type="entry name" value="NAD(P)-binding Rossmann-like Domain"/>
    <property type="match status" value="2"/>
</dbReference>
<evidence type="ECO:0000256" key="1">
    <source>
        <dbReference type="ARBA" id="ARBA00023002"/>
    </source>
</evidence>
<name>A0A164ME45_9CRUS</name>
<gene>
    <name evidence="4" type="ORF">APZ42_031920</name>
</gene>
<comment type="caution">
    <text evidence="4">The sequence shown here is derived from an EMBL/GenBank/DDBJ whole genome shotgun (WGS) entry which is preliminary data.</text>
</comment>
<feature type="region of interest" description="Disordered" evidence="2">
    <location>
        <begin position="692"/>
        <end position="731"/>
    </location>
</feature>
<feature type="region of interest" description="Disordered" evidence="2">
    <location>
        <begin position="1"/>
        <end position="80"/>
    </location>
</feature>
<dbReference type="PANTHER" id="PTHR44054:SF2">
    <property type="entry name" value="SYNAPTIC VESICLE MEMBRANE PROTEIN VAT-1 HOMOLOG-LIKE"/>
    <property type="match status" value="1"/>
</dbReference>
<keyword evidence="5" id="KW-1185">Reference proteome</keyword>
<dbReference type="InterPro" id="IPR020843">
    <property type="entry name" value="ER"/>
</dbReference>
<evidence type="ECO:0000313" key="4">
    <source>
        <dbReference type="EMBL" id="KZS04978.1"/>
    </source>
</evidence>
<protein>
    <submittedName>
        <fullName evidence="4">Synaptic vesicle membrane VAT-1-like protein</fullName>
    </submittedName>
</protein>
<dbReference type="OrthoDB" id="203908at2759"/>
<proteinExistence type="predicted"/>
<feature type="domain" description="Enoyl reductase (ER)" evidence="3">
    <location>
        <begin position="108"/>
        <end position="439"/>
    </location>
</feature>
<feature type="compositionally biased region" description="Basic and acidic residues" evidence="2">
    <location>
        <begin position="483"/>
        <end position="512"/>
    </location>
</feature>
<dbReference type="SUPFAM" id="SSF51735">
    <property type="entry name" value="NAD(P)-binding Rossmann-fold domains"/>
    <property type="match status" value="2"/>
</dbReference>
<dbReference type="Proteomes" id="UP000076858">
    <property type="component" value="Unassembled WGS sequence"/>
</dbReference>
<feature type="compositionally biased region" description="Basic and acidic residues" evidence="2">
    <location>
        <begin position="37"/>
        <end position="78"/>
    </location>
</feature>
<dbReference type="STRING" id="35525.A0A164ME45"/>
<dbReference type="PANTHER" id="PTHR44054">
    <property type="entry name" value="SYNAPTIC VESICLE MEMBRANE PROTEIN VAT-1 HOMOLOG-LIKE"/>
    <property type="match status" value="1"/>
</dbReference>
<evidence type="ECO:0000313" key="5">
    <source>
        <dbReference type="Proteomes" id="UP000076858"/>
    </source>
</evidence>
<evidence type="ECO:0000256" key="2">
    <source>
        <dbReference type="SAM" id="MobiDB-lite"/>
    </source>
</evidence>
<reference evidence="4 5" key="1">
    <citation type="submission" date="2016-03" db="EMBL/GenBank/DDBJ databases">
        <title>EvidentialGene: Evidence-directed Construction of Genes on Genomes.</title>
        <authorList>
            <person name="Gilbert D.G."/>
            <person name="Choi J.-H."/>
            <person name="Mockaitis K."/>
            <person name="Colbourne J."/>
            <person name="Pfrender M."/>
        </authorList>
    </citation>
    <scope>NUCLEOTIDE SEQUENCE [LARGE SCALE GENOMIC DNA]</scope>
    <source>
        <strain evidence="4 5">Xinb3</strain>
        <tissue evidence="4">Complete organism</tissue>
    </source>
</reference>
<feature type="compositionally biased region" description="Polar residues" evidence="2">
    <location>
        <begin position="1"/>
        <end position="25"/>
    </location>
</feature>
<feature type="compositionally biased region" description="Basic and acidic residues" evidence="2">
    <location>
        <begin position="717"/>
        <end position="730"/>
    </location>
</feature>
<dbReference type="InterPro" id="IPR036291">
    <property type="entry name" value="NAD(P)-bd_dom_sf"/>
</dbReference>
<dbReference type="InterPro" id="IPR011032">
    <property type="entry name" value="GroES-like_sf"/>
</dbReference>
<dbReference type="GO" id="GO:0016491">
    <property type="term" value="F:oxidoreductase activity"/>
    <property type="evidence" value="ECO:0007669"/>
    <property type="project" value="UniProtKB-KW"/>
</dbReference>
<dbReference type="EMBL" id="LRGB01003024">
    <property type="protein sequence ID" value="KZS04978.1"/>
    <property type="molecule type" value="Genomic_DNA"/>
</dbReference>
<feature type="region of interest" description="Disordered" evidence="2">
    <location>
        <begin position="477"/>
        <end position="519"/>
    </location>
</feature>
<dbReference type="InterPro" id="IPR052100">
    <property type="entry name" value="SV-ATPase_mito-regulator"/>
</dbReference>
<dbReference type="SUPFAM" id="SSF50129">
    <property type="entry name" value="GroES-like"/>
    <property type="match status" value="2"/>
</dbReference>